<accession>A0A0H5RAD0</accession>
<evidence type="ECO:0000256" key="1">
    <source>
        <dbReference type="SAM" id="MobiDB-lite"/>
    </source>
</evidence>
<proteinExistence type="predicted"/>
<sequence length="117" mass="12978">RFPLLTCNAATKEPSSSPKNLSSSNSHRFTEGVPMMSQMKSQSLFLLSGSRKITEFFKSENPVNSRLSNTADDDEVEIAISMDPALEVSPNDTKVTFLPSSFQESLGERHMNQFGKM</sequence>
<name>A0A0H5RAD0_9EUKA</name>
<protein>
    <submittedName>
        <fullName evidence="2">Uncharacterized protein</fullName>
    </submittedName>
</protein>
<organism evidence="2">
    <name type="scientific">Spongospora subterranea</name>
    <dbReference type="NCBI Taxonomy" id="70186"/>
    <lineage>
        <taxon>Eukaryota</taxon>
        <taxon>Sar</taxon>
        <taxon>Rhizaria</taxon>
        <taxon>Endomyxa</taxon>
        <taxon>Phytomyxea</taxon>
        <taxon>Plasmodiophorida</taxon>
        <taxon>Plasmodiophoridae</taxon>
        <taxon>Spongospora</taxon>
    </lineage>
</organism>
<reference evidence="2" key="1">
    <citation type="submission" date="2015-04" db="EMBL/GenBank/DDBJ databases">
        <title>The genome sequence of the plant pathogenic Rhizarian Plasmodiophora brassicae reveals insights in its biotrophic life cycle and the origin of chitin synthesis.</title>
        <authorList>
            <person name="Schwelm A."/>
            <person name="Fogelqvist J."/>
            <person name="Knaust A."/>
            <person name="Julke S."/>
            <person name="Lilja T."/>
            <person name="Dhandapani V."/>
            <person name="Bonilla-Rosso G."/>
            <person name="Karlsson M."/>
            <person name="Shevchenko A."/>
            <person name="Choi S.R."/>
            <person name="Kim H.G."/>
            <person name="Park J.Y."/>
            <person name="Lim Y.P."/>
            <person name="Ludwig-Muller J."/>
            <person name="Dixelius C."/>
        </authorList>
    </citation>
    <scope>NUCLEOTIDE SEQUENCE</scope>
    <source>
        <tissue evidence="2">Potato root galls</tissue>
    </source>
</reference>
<feature type="non-terminal residue" evidence="2">
    <location>
        <position position="1"/>
    </location>
</feature>
<evidence type="ECO:0000313" key="2">
    <source>
        <dbReference type="EMBL" id="CRZ11110.1"/>
    </source>
</evidence>
<feature type="region of interest" description="Disordered" evidence="1">
    <location>
        <begin position="1"/>
        <end position="29"/>
    </location>
</feature>
<feature type="non-terminal residue" evidence="2">
    <location>
        <position position="117"/>
    </location>
</feature>
<dbReference type="EMBL" id="HACM01010668">
    <property type="protein sequence ID" value="CRZ11110.1"/>
    <property type="molecule type" value="Transcribed_RNA"/>
</dbReference>
<dbReference type="AlphaFoldDB" id="A0A0H5RAD0"/>
<feature type="compositionally biased region" description="Low complexity" evidence="1">
    <location>
        <begin position="14"/>
        <end position="26"/>
    </location>
</feature>